<organism evidence="1">
    <name type="scientific">Oryza nivara</name>
    <name type="common">Indian wild rice</name>
    <name type="synonym">Oryza sativa f. spontanea</name>
    <dbReference type="NCBI Taxonomy" id="4536"/>
    <lineage>
        <taxon>Eukaryota</taxon>
        <taxon>Viridiplantae</taxon>
        <taxon>Streptophyta</taxon>
        <taxon>Embryophyta</taxon>
        <taxon>Tracheophyta</taxon>
        <taxon>Spermatophyta</taxon>
        <taxon>Magnoliopsida</taxon>
        <taxon>Liliopsida</taxon>
        <taxon>Poales</taxon>
        <taxon>Poaceae</taxon>
        <taxon>BOP clade</taxon>
        <taxon>Oryzoideae</taxon>
        <taxon>Oryzeae</taxon>
        <taxon>Oryzinae</taxon>
        <taxon>Oryza</taxon>
    </lineage>
</organism>
<proteinExistence type="predicted"/>
<dbReference type="Proteomes" id="UP000006591">
    <property type="component" value="Chromosome 1"/>
</dbReference>
<accession>A0A0E0FXX9</accession>
<evidence type="ECO:0000313" key="1">
    <source>
        <dbReference type="EnsemblPlants" id="ONIVA01G47720.2"/>
    </source>
</evidence>
<dbReference type="AlphaFoldDB" id="A0A0E0FXX9"/>
<protein>
    <submittedName>
        <fullName evidence="1">Uncharacterized protein</fullName>
    </submittedName>
</protein>
<dbReference type="HOGENOM" id="CLU_2642028_0_0_1"/>
<reference evidence="1" key="1">
    <citation type="submission" date="2015-04" db="UniProtKB">
        <authorList>
            <consortium name="EnsemblPlants"/>
        </authorList>
    </citation>
    <scope>IDENTIFICATION</scope>
    <source>
        <strain evidence="1">SL10</strain>
    </source>
</reference>
<keyword evidence="2" id="KW-1185">Reference proteome</keyword>
<reference evidence="1" key="2">
    <citation type="submission" date="2018-04" db="EMBL/GenBank/DDBJ databases">
        <title>OnivRS2 (Oryza nivara Reference Sequence Version 2).</title>
        <authorList>
            <person name="Zhang J."/>
            <person name="Kudrna D."/>
            <person name="Lee S."/>
            <person name="Talag J."/>
            <person name="Rajasekar S."/>
            <person name="Welchert J."/>
            <person name="Hsing Y.-I."/>
            <person name="Wing R.A."/>
        </authorList>
    </citation>
    <scope>NUCLEOTIDE SEQUENCE [LARGE SCALE GENOMIC DNA]</scope>
</reference>
<name>A0A0E0FXX9_ORYNI</name>
<sequence>MGSASSATMGRAMMMRAASSSLPVMRFAHRHRLLHGTPSHRTTTTPSKEEVDILLDRLKETGTKSMDMATLDQTTYFTLGCDGP</sequence>
<dbReference type="EnsemblPlants" id="ONIVA01G47720.2">
    <property type="protein sequence ID" value="ONIVA01G47720.2"/>
    <property type="gene ID" value="ONIVA01G47720"/>
</dbReference>
<dbReference type="Gramene" id="ONIVA01G47720.2">
    <property type="protein sequence ID" value="ONIVA01G47720.2"/>
    <property type="gene ID" value="ONIVA01G47720"/>
</dbReference>
<evidence type="ECO:0000313" key="2">
    <source>
        <dbReference type="Proteomes" id="UP000006591"/>
    </source>
</evidence>